<organism evidence="2 3">
    <name type="scientific">Aquimarina amphilecti</name>
    <dbReference type="NCBI Taxonomy" id="1038014"/>
    <lineage>
        <taxon>Bacteria</taxon>
        <taxon>Pseudomonadati</taxon>
        <taxon>Bacteroidota</taxon>
        <taxon>Flavobacteriia</taxon>
        <taxon>Flavobacteriales</taxon>
        <taxon>Flavobacteriaceae</taxon>
        <taxon>Aquimarina</taxon>
    </lineage>
</organism>
<evidence type="ECO:0000313" key="3">
    <source>
        <dbReference type="Proteomes" id="UP000198521"/>
    </source>
</evidence>
<gene>
    <name evidence="2" type="ORF">SAMN04487910_0690</name>
</gene>
<proteinExistence type="predicted"/>
<feature type="chain" id="PRO_5011674419" description="TonB protein C-terminal" evidence="1">
    <location>
        <begin position="29"/>
        <end position="126"/>
    </location>
</feature>
<reference evidence="2 3" key="1">
    <citation type="submission" date="2016-10" db="EMBL/GenBank/DDBJ databases">
        <authorList>
            <person name="de Groot N.N."/>
        </authorList>
    </citation>
    <scope>NUCLEOTIDE SEQUENCE [LARGE SCALE GENOMIC DNA]</scope>
    <source>
        <strain evidence="2 3">DSM 25232</strain>
    </source>
</reference>
<evidence type="ECO:0008006" key="4">
    <source>
        <dbReference type="Google" id="ProtNLM"/>
    </source>
</evidence>
<dbReference type="AlphaFoldDB" id="A0A1H7HKY6"/>
<accession>A0A1H7HKY6</accession>
<evidence type="ECO:0000256" key="1">
    <source>
        <dbReference type="SAM" id="SignalP"/>
    </source>
</evidence>
<evidence type="ECO:0000313" key="2">
    <source>
        <dbReference type="EMBL" id="SEK50964.1"/>
    </source>
</evidence>
<feature type="signal peptide" evidence="1">
    <location>
        <begin position="1"/>
        <end position="28"/>
    </location>
</feature>
<name>A0A1H7HKY6_AQUAM</name>
<sequence>MYIRPNQKSSPMKLLLITALFCVSIGYAATEPINEKEKTKKEKESVKEENSLISRNFHSVKRWKITIEYTNGELISKTITLNEKSTTSPLELAFIEAEKYMKTLKNVKSYNVSPVSGNSFVLLAHN</sequence>
<keyword evidence="3" id="KW-1185">Reference proteome</keyword>
<keyword evidence="1" id="KW-0732">Signal</keyword>
<protein>
    <recommendedName>
        <fullName evidence="4">TonB protein C-terminal</fullName>
    </recommendedName>
</protein>
<dbReference type="EMBL" id="FOAB01000001">
    <property type="protein sequence ID" value="SEK50964.1"/>
    <property type="molecule type" value="Genomic_DNA"/>
</dbReference>
<dbReference type="Proteomes" id="UP000198521">
    <property type="component" value="Unassembled WGS sequence"/>
</dbReference>